<feature type="domain" description="Clp ATPase C-terminal" evidence="3">
    <location>
        <begin position="1"/>
        <end position="56"/>
    </location>
</feature>
<dbReference type="AlphaFoldDB" id="A0A1Q8V4C9"/>
<sequence>WLADEGYDPAYGPRRLRRLVQREIGDRLARMLLAGEVLDGQSVVVDKADGSEGLTLRAEGEAHLSSASSAASPA</sequence>
<protein>
    <recommendedName>
        <fullName evidence="3">Clp ATPase C-terminal domain-containing protein</fullName>
    </recommendedName>
</protein>
<evidence type="ECO:0000313" key="4">
    <source>
        <dbReference type="EMBL" id="OLO42992.1"/>
    </source>
</evidence>
<dbReference type="GO" id="GO:0005524">
    <property type="term" value="F:ATP binding"/>
    <property type="evidence" value="ECO:0007669"/>
    <property type="project" value="UniProtKB-KW"/>
</dbReference>
<name>A0A1Q8V4C9_9ACTO</name>
<evidence type="ECO:0000259" key="3">
    <source>
        <dbReference type="SMART" id="SM01086"/>
    </source>
</evidence>
<organism evidence="4 5">
    <name type="scientific">Actinomyces oris</name>
    <dbReference type="NCBI Taxonomy" id="544580"/>
    <lineage>
        <taxon>Bacteria</taxon>
        <taxon>Bacillati</taxon>
        <taxon>Actinomycetota</taxon>
        <taxon>Actinomycetes</taxon>
        <taxon>Actinomycetales</taxon>
        <taxon>Actinomycetaceae</taxon>
        <taxon>Actinomyces</taxon>
    </lineage>
</organism>
<dbReference type="InterPro" id="IPR019489">
    <property type="entry name" value="Clp_ATPase_C"/>
</dbReference>
<dbReference type="EMBL" id="MSKI01000286">
    <property type="protein sequence ID" value="OLO42992.1"/>
    <property type="molecule type" value="Genomic_DNA"/>
</dbReference>
<feature type="non-terminal residue" evidence="4">
    <location>
        <position position="1"/>
    </location>
</feature>
<accession>A0A1Q8V4C9</accession>
<proteinExistence type="predicted"/>
<gene>
    <name evidence="4" type="ORF">BKH30_13600</name>
</gene>
<evidence type="ECO:0000313" key="5">
    <source>
        <dbReference type="Proteomes" id="UP000186855"/>
    </source>
</evidence>
<comment type="caution">
    <text evidence="4">The sequence shown here is derived from an EMBL/GenBank/DDBJ whole genome shotgun (WGS) entry which is preliminary data.</text>
</comment>
<evidence type="ECO:0000256" key="1">
    <source>
        <dbReference type="ARBA" id="ARBA00022741"/>
    </source>
</evidence>
<dbReference type="Pfam" id="PF10431">
    <property type="entry name" value="ClpB_D2-small"/>
    <property type="match status" value="1"/>
</dbReference>
<reference evidence="4 5" key="1">
    <citation type="submission" date="2016-12" db="EMBL/GenBank/DDBJ databases">
        <title>Genomic comparison of strains in the 'Actinomyces naeslundii' group.</title>
        <authorList>
            <person name="Mughal S.R."/>
            <person name="Do T."/>
            <person name="Gilbert S.C."/>
            <person name="Witherden E.A."/>
            <person name="Didelot X."/>
            <person name="Beighton D."/>
        </authorList>
    </citation>
    <scope>NUCLEOTIDE SEQUENCE [LARGE SCALE GENOMIC DNA]</scope>
    <source>
        <strain evidence="4 5">S24V</strain>
    </source>
</reference>
<evidence type="ECO:0000256" key="2">
    <source>
        <dbReference type="ARBA" id="ARBA00022840"/>
    </source>
</evidence>
<keyword evidence="2" id="KW-0067">ATP-binding</keyword>
<keyword evidence="1" id="KW-0547">Nucleotide-binding</keyword>
<dbReference type="SMART" id="SM01086">
    <property type="entry name" value="ClpB_D2-small"/>
    <property type="match status" value="1"/>
</dbReference>
<dbReference type="Proteomes" id="UP000186855">
    <property type="component" value="Unassembled WGS sequence"/>
</dbReference>
<dbReference type="Gene3D" id="1.10.8.60">
    <property type="match status" value="1"/>
</dbReference>